<keyword evidence="2 5" id="KW-0812">Transmembrane</keyword>
<comment type="subcellular location">
    <subcellularLocation>
        <location evidence="1">Cell membrane</location>
        <topology evidence="1">Multi-pass membrane protein</topology>
    </subcellularLocation>
</comment>
<dbReference type="PANTHER" id="PTHR24221">
    <property type="entry name" value="ATP-BINDING CASSETTE SUB-FAMILY B"/>
    <property type="match status" value="1"/>
</dbReference>
<dbReference type="PROSITE" id="PS50929">
    <property type="entry name" value="ABC_TM1F"/>
    <property type="match status" value="1"/>
</dbReference>
<dbReference type="GO" id="GO:0005524">
    <property type="term" value="F:ATP binding"/>
    <property type="evidence" value="ECO:0007669"/>
    <property type="project" value="UniProtKB-KW"/>
</dbReference>
<feature type="non-terminal residue" evidence="7">
    <location>
        <position position="336"/>
    </location>
</feature>
<feature type="transmembrane region" description="Helical" evidence="5">
    <location>
        <begin position="111"/>
        <end position="132"/>
    </location>
</feature>
<evidence type="ECO:0000256" key="1">
    <source>
        <dbReference type="ARBA" id="ARBA00004651"/>
    </source>
</evidence>
<evidence type="ECO:0000256" key="4">
    <source>
        <dbReference type="ARBA" id="ARBA00023136"/>
    </source>
</evidence>
<dbReference type="InterPro" id="IPR039421">
    <property type="entry name" value="Type_1_exporter"/>
</dbReference>
<evidence type="ECO:0000256" key="5">
    <source>
        <dbReference type="SAM" id="Phobius"/>
    </source>
</evidence>
<keyword evidence="7" id="KW-0067">ATP-binding</keyword>
<comment type="caution">
    <text evidence="7">The sequence shown here is derived from an EMBL/GenBank/DDBJ whole genome shotgun (WGS) entry which is preliminary data.</text>
</comment>
<gene>
    <name evidence="7" type="ORF">ADK38_12560</name>
</gene>
<dbReference type="InterPro" id="IPR027417">
    <property type="entry name" value="P-loop_NTPase"/>
</dbReference>
<evidence type="ECO:0000256" key="2">
    <source>
        <dbReference type="ARBA" id="ARBA00022692"/>
    </source>
</evidence>
<proteinExistence type="predicted"/>
<dbReference type="Proteomes" id="UP000037020">
    <property type="component" value="Unassembled WGS sequence"/>
</dbReference>
<feature type="domain" description="ABC transmembrane type-1" evidence="6">
    <location>
        <begin position="1"/>
        <end position="242"/>
    </location>
</feature>
<dbReference type="InterPro" id="IPR011527">
    <property type="entry name" value="ABC1_TM_dom"/>
</dbReference>
<dbReference type="PANTHER" id="PTHR24221:SF654">
    <property type="entry name" value="ATP-BINDING CASSETTE SUB-FAMILY B MEMBER 6"/>
    <property type="match status" value="1"/>
</dbReference>
<dbReference type="SUPFAM" id="SSF90123">
    <property type="entry name" value="ABC transporter transmembrane region"/>
    <property type="match status" value="1"/>
</dbReference>
<feature type="transmembrane region" description="Helical" evidence="5">
    <location>
        <begin position="233"/>
        <end position="252"/>
    </location>
</feature>
<name>A0ABR5J8I8_9ACTN</name>
<evidence type="ECO:0000259" key="6">
    <source>
        <dbReference type="PROSITE" id="PS50929"/>
    </source>
</evidence>
<organism evidence="7 8">
    <name type="scientific">Streptomyces varsoviensis</name>
    <dbReference type="NCBI Taxonomy" id="67373"/>
    <lineage>
        <taxon>Bacteria</taxon>
        <taxon>Bacillati</taxon>
        <taxon>Actinomycetota</taxon>
        <taxon>Actinomycetes</taxon>
        <taxon>Kitasatosporales</taxon>
        <taxon>Streptomycetaceae</taxon>
        <taxon>Streptomyces</taxon>
    </lineage>
</organism>
<evidence type="ECO:0000256" key="3">
    <source>
        <dbReference type="ARBA" id="ARBA00022989"/>
    </source>
</evidence>
<feature type="transmembrane region" description="Helical" evidence="5">
    <location>
        <begin position="199"/>
        <end position="221"/>
    </location>
</feature>
<evidence type="ECO:0000313" key="8">
    <source>
        <dbReference type="Proteomes" id="UP000037020"/>
    </source>
</evidence>
<dbReference type="Gene3D" id="1.20.1560.10">
    <property type="entry name" value="ABC transporter type 1, transmembrane domain"/>
    <property type="match status" value="1"/>
</dbReference>
<accession>A0ABR5J8I8</accession>
<keyword evidence="8" id="KW-1185">Reference proteome</keyword>
<reference evidence="7 8" key="1">
    <citation type="submission" date="2015-07" db="EMBL/GenBank/DDBJ databases">
        <authorList>
            <person name="Ju K.-S."/>
            <person name="Doroghazi J.R."/>
            <person name="Metcalf W.W."/>
        </authorList>
    </citation>
    <scope>NUCLEOTIDE SEQUENCE [LARGE SCALE GENOMIC DNA]</scope>
    <source>
        <strain evidence="7 8">NRRL B-3589</strain>
    </source>
</reference>
<dbReference type="InterPro" id="IPR036640">
    <property type="entry name" value="ABC1_TM_sf"/>
</dbReference>
<evidence type="ECO:0000313" key="7">
    <source>
        <dbReference type="EMBL" id="KOG89749.1"/>
    </source>
</evidence>
<dbReference type="Pfam" id="PF00664">
    <property type="entry name" value="ABC_membrane"/>
    <property type="match status" value="1"/>
</dbReference>
<dbReference type="SUPFAM" id="SSF52540">
    <property type="entry name" value="P-loop containing nucleoside triphosphate hydrolases"/>
    <property type="match status" value="1"/>
</dbReference>
<keyword evidence="4 5" id="KW-0472">Membrane</keyword>
<keyword evidence="3 5" id="KW-1133">Transmembrane helix</keyword>
<dbReference type="EMBL" id="LGUT01001052">
    <property type="protein sequence ID" value="KOG89749.1"/>
    <property type="molecule type" value="Genomic_DNA"/>
</dbReference>
<feature type="non-terminal residue" evidence="7">
    <location>
        <position position="1"/>
    </location>
</feature>
<keyword evidence="7" id="KW-0547">Nucleotide-binding</keyword>
<dbReference type="Gene3D" id="3.40.50.300">
    <property type="entry name" value="P-loop containing nucleotide triphosphate hydrolases"/>
    <property type="match status" value="1"/>
</dbReference>
<sequence>AVLAGGHGPQAARWTAAAAALIGLSVLLDAIGELLTGTANARGTAWARTRLLRHVLRTGSRAADRFGTGDLVARLVGNAAYAGTAPANVAATLAAVIPPVGGLVALALLDLWAAAAFLLGMPLLAALLRVFVRDTTDSIAQYQRGQGEIAGRLMEAIGGAATIAAARTAGRERARVLEPLPELGRQGHRMWRVQGKSSARAVMVVPLLQIAVLAVAGLRLAAGELSVGELLAVSRYAVLASGIGVIVGRLNALVHARTAARRLAEVLAEPAMEYGPHRLPSGPGTLELSGVRARRGGRDVLRGVDLVVPGGTSMALVGRSGTGKSVLAAVAGRLAD</sequence>
<protein>
    <submittedName>
        <fullName evidence="7">ABC transporter ATP-binding protein</fullName>
    </submittedName>
</protein>